<proteinExistence type="predicted"/>
<organism evidence="1 2">
    <name type="scientific">Rheinheimera muenzenbergensis</name>
    <dbReference type="NCBI Taxonomy" id="1193628"/>
    <lineage>
        <taxon>Bacteria</taxon>
        <taxon>Pseudomonadati</taxon>
        <taxon>Pseudomonadota</taxon>
        <taxon>Gammaproteobacteria</taxon>
        <taxon>Chromatiales</taxon>
        <taxon>Chromatiaceae</taxon>
        <taxon>Rheinheimera</taxon>
    </lineage>
</organism>
<dbReference type="Proteomes" id="UP001375382">
    <property type="component" value="Unassembled WGS sequence"/>
</dbReference>
<gene>
    <name evidence="1" type="ORF">MN202_05995</name>
</gene>
<accession>A0ABU8C4C2</accession>
<reference evidence="1 2" key="1">
    <citation type="journal article" date="2023" name="Ecotoxicol. Environ. Saf.">
        <title>Mercury remediation potential of mercury-resistant strain Rheinheimera metallidurans sp. nov. isolated from a municipal waste dumping site.</title>
        <authorList>
            <person name="Yadav V."/>
            <person name="Manjhi A."/>
            <person name="Vadakedath N."/>
        </authorList>
    </citation>
    <scope>NUCLEOTIDE SEQUENCE [LARGE SCALE GENOMIC DNA]</scope>
    <source>
        <strain evidence="1 2">E-49</strain>
    </source>
</reference>
<dbReference type="RefSeq" id="WP_335735190.1">
    <property type="nucleotide sequence ID" value="NZ_JALAAR010000004.1"/>
</dbReference>
<protein>
    <submittedName>
        <fullName evidence="1">Uncharacterized protein</fullName>
    </submittedName>
</protein>
<dbReference type="EMBL" id="JALAAR010000004">
    <property type="protein sequence ID" value="MEH8016773.1"/>
    <property type="molecule type" value="Genomic_DNA"/>
</dbReference>
<evidence type="ECO:0000313" key="2">
    <source>
        <dbReference type="Proteomes" id="UP001375382"/>
    </source>
</evidence>
<name>A0ABU8C4C2_9GAMM</name>
<keyword evidence="2" id="KW-1185">Reference proteome</keyword>
<sequence length="390" mass="42679">MLMNPEFTCKLPNKSRLAGFFVFALLTACNQAPSQDALIARAQTEPAVALSLAAQRLASAEPEAALQFFQLAATAGDSTALSHALALQQRLHGRSSAASWLAQQWQLGLITADAVSQAQRAELGLWSQHKPTVDAYASAAGCQLTLQPVASQQQGVARWHTLLQAWQQDGQLASLPVCFNALHVINSTQLRCSEQSNSRISCHYPALQSLVSTGDFSQLLVVAGRGTASYNNGILQLPDTASLALLRHEFMHILGFIDEYALADTTATEVCQPDKIYPNLLIQAGADAYQQQWQLPDAPQLTAVDTCQAMGIQAYRVIAQDNLMRFYELGLPAEYFALAQQILAQPDKLMPVQYYFAYLARQQQNWPLWQQLMQQAAERGYPDASAALAL</sequence>
<comment type="caution">
    <text evidence="1">The sequence shown here is derived from an EMBL/GenBank/DDBJ whole genome shotgun (WGS) entry which is preliminary data.</text>
</comment>
<evidence type="ECO:0000313" key="1">
    <source>
        <dbReference type="EMBL" id="MEH8016773.1"/>
    </source>
</evidence>